<dbReference type="PANTHER" id="PTHR33657:SF8">
    <property type="entry name" value="DOMAIN PROTEIN, PUTATIVE (AFU_ORTHOLOGUE AFUA_5G00600)-RELATED"/>
    <property type="match status" value="1"/>
</dbReference>
<dbReference type="PANTHER" id="PTHR33657">
    <property type="entry name" value="DOMAIN PROTEIN, PUTATIVE (AFU_ORTHOLOGUE AFUA_5G00600)-RELATED"/>
    <property type="match status" value="1"/>
</dbReference>
<evidence type="ECO:0000313" key="5">
    <source>
        <dbReference type="EMBL" id="OWY98938.1"/>
    </source>
</evidence>
<name>A0A225V1T3_9STRA</name>
<dbReference type="Pfam" id="PF05630">
    <property type="entry name" value="NPP1"/>
    <property type="match status" value="1"/>
</dbReference>
<evidence type="ECO:0000256" key="3">
    <source>
        <dbReference type="ARBA" id="ARBA00022525"/>
    </source>
</evidence>
<evidence type="ECO:0000256" key="1">
    <source>
        <dbReference type="ARBA" id="ARBA00004613"/>
    </source>
</evidence>
<reference evidence="6" key="1">
    <citation type="submission" date="2017-03" db="EMBL/GenBank/DDBJ databases">
        <title>Phytopthora megakarya and P. palmivora, two closely related causual agents of cacao black pod achieved similar genome size and gene model numbers by different mechanisms.</title>
        <authorList>
            <person name="Ali S."/>
            <person name="Shao J."/>
            <person name="Larry D.J."/>
            <person name="Kronmiller B."/>
            <person name="Shen D."/>
            <person name="Strem M.D."/>
            <person name="Melnick R.L."/>
            <person name="Guiltinan M.J."/>
            <person name="Tyler B.M."/>
            <person name="Meinhardt L.W."/>
            <person name="Bailey B.A."/>
        </authorList>
    </citation>
    <scope>NUCLEOTIDE SEQUENCE [LARGE SCALE GENOMIC DNA]</scope>
    <source>
        <strain evidence="6">zdho120</strain>
    </source>
</reference>
<comment type="similarity">
    <text evidence="2">Belongs to the Necrosis inducing protein (NPP1) family.</text>
</comment>
<gene>
    <name evidence="5" type="ORF">PHMEG_00030159</name>
</gene>
<accession>A0A225V1T3</accession>
<protein>
    <recommendedName>
        <fullName evidence="7">Necrosis inducing protein NPP1</fullName>
    </recommendedName>
</protein>
<evidence type="ECO:0000313" key="6">
    <source>
        <dbReference type="Proteomes" id="UP000198211"/>
    </source>
</evidence>
<dbReference type="OrthoDB" id="147163at2759"/>
<organism evidence="5 6">
    <name type="scientific">Phytophthora megakarya</name>
    <dbReference type="NCBI Taxonomy" id="4795"/>
    <lineage>
        <taxon>Eukaryota</taxon>
        <taxon>Sar</taxon>
        <taxon>Stramenopiles</taxon>
        <taxon>Oomycota</taxon>
        <taxon>Peronosporomycetes</taxon>
        <taxon>Peronosporales</taxon>
        <taxon>Peronosporaceae</taxon>
        <taxon>Phytophthora</taxon>
    </lineage>
</organism>
<dbReference type="EMBL" id="NBNE01008932">
    <property type="protein sequence ID" value="OWY98938.1"/>
    <property type="molecule type" value="Genomic_DNA"/>
</dbReference>
<sequence length="159" mass="18494">MYAWYFPKGFSWMGFPNRRHDWQSVVVWIDNPALESPKIVGASMSYSDTKYSSVTKMWPSNFAGYQSRQVRYGRSYRSEVVAYGSNTTLRFIHSSSVDMDFSFWDGEFQDLIIWEQLTDAARGALSDSKNFGDAVVPFNDEHYEQHLDKAWSRTQLVEP</sequence>
<evidence type="ECO:0000256" key="2">
    <source>
        <dbReference type="ARBA" id="ARBA00009520"/>
    </source>
</evidence>
<dbReference type="Proteomes" id="UP000198211">
    <property type="component" value="Unassembled WGS sequence"/>
</dbReference>
<dbReference type="STRING" id="4795.A0A225V1T3"/>
<dbReference type="AlphaFoldDB" id="A0A225V1T3"/>
<keyword evidence="3" id="KW-0964">Secreted</keyword>
<proteinExistence type="inferred from homology"/>
<dbReference type="GO" id="GO:0005576">
    <property type="term" value="C:extracellular region"/>
    <property type="evidence" value="ECO:0007669"/>
    <property type="project" value="UniProtKB-SubCell"/>
</dbReference>
<dbReference type="InterPro" id="IPR008701">
    <property type="entry name" value="NPP1"/>
</dbReference>
<keyword evidence="6" id="KW-1185">Reference proteome</keyword>
<evidence type="ECO:0000256" key="4">
    <source>
        <dbReference type="ARBA" id="ARBA00023026"/>
    </source>
</evidence>
<keyword evidence="4" id="KW-0843">Virulence</keyword>
<evidence type="ECO:0008006" key="7">
    <source>
        <dbReference type="Google" id="ProtNLM"/>
    </source>
</evidence>
<comment type="subcellular location">
    <subcellularLocation>
        <location evidence="1">Secreted</location>
    </subcellularLocation>
</comment>
<comment type="caution">
    <text evidence="5">The sequence shown here is derived from an EMBL/GenBank/DDBJ whole genome shotgun (WGS) entry which is preliminary data.</text>
</comment>